<keyword evidence="6" id="KW-0704">Schiff base</keyword>
<comment type="catalytic activity">
    <reaction evidence="7">
        <text>[ThiS sulfur-carrier protein]-C-terminal-Gly-aminoethanethioate + 2-iminoacetate + 1-deoxy-D-xylulose 5-phosphate = [ThiS sulfur-carrier protein]-C-terminal Gly-Gly + 2-[(2R,5Z)-2-carboxy-4-methylthiazol-5(2H)-ylidene]ethyl phosphate + 2 H2O + H(+)</text>
        <dbReference type="Rhea" id="RHEA:26297"/>
        <dbReference type="Rhea" id="RHEA-COMP:12909"/>
        <dbReference type="Rhea" id="RHEA-COMP:19908"/>
        <dbReference type="ChEBI" id="CHEBI:15377"/>
        <dbReference type="ChEBI" id="CHEBI:15378"/>
        <dbReference type="ChEBI" id="CHEBI:57792"/>
        <dbReference type="ChEBI" id="CHEBI:62899"/>
        <dbReference type="ChEBI" id="CHEBI:77846"/>
        <dbReference type="ChEBI" id="CHEBI:90778"/>
        <dbReference type="ChEBI" id="CHEBI:232372"/>
        <dbReference type="EC" id="2.8.1.10"/>
    </reaction>
</comment>
<protein>
    <recommendedName>
        <fullName evidence="3">thiazole synthase</fullName>
        <ecNumber evidence="3">2.8.1.10</ecNumber>
    </recommendedName>
</protein>
<accession>A0A366LTW3</accession>
<dbReference type="InterPro" id="IPR008867">
    <property type="entry name" value="ThiG"/>
</dbReference>
<keyword evidence="10" id="KW-1185">Reference proteome</keyword>
<dbReference type="SUPFAM" id="SSF110399">
    <property type="entry name" value="ThiG-like"/>
    <property type="match status" value="1"/>
</dbReference>
<gene>
    <name evidence="9" type="ORF">DP939_27440</name>
</gene>
<feature type="domain" description="Thiazole synthase ThiG" evidence="8">
    <location>
        <begin position="18"/>
        <end position="243"/>
    </location>
</feature>
<comment type="pathway">
    <text evidence="2">Cofactor biosynthesis; thiamine diphosphate biosynthesis.</text>
</comment>
<evidence type="ECO:0000256" key="2">
    <source>
        <dbReference type="ARBA" id="ARBA00004948"/>
    </source>
</evidence>
<dbReference type="EMBL" id="QMEY01000014">
    <property type="protein sequence ID" value="RBQ16809.1"/>
    <property type="molecule type" value="Genomic_DNA"/>
</dbReference>
<dbReference type="PANTHER" id="PTHR34266:SF2">
    <property type="entry name" value="THIAZOLE SYNTHASE"/>
    <property type="match status" value="1"/>
</dbReference>
<organism evidence="9 10">
    <name type="scientific">Spongiactinospora rosea</name>
    <dbReference type="NCBI Taxonomy" id="2248750"/>
    <lineage>
        <taxon>Bacteria</taxon>
        <taxon>Bacillati</taxon>
        <taxon>Actinomycetota</taxon>
        <taxon>Actinomycetes</taxon>
        <taxon>Streptosporangiales</taxon>
        <taxon>Streptosporangiaceae</taxon>
        <taxon>Spongiactinospora</taxon>
    </lineage>
</organism>
<comment type="function">
    <text evidence="1">Catalyzes the rearrangement of 1-deoxy-D-xylulose 5-phosphate (DXP) to produce the thiazole phosphate moiety of thiamine. Sulfur is provided by the thiocarboxylate moiety of the carrier protein ThiS. In vitro, sulfur can be provided by H(2)S.</text>
</comment>
<dbReference type="EC" id="2.8.1.10" evidence="3"/>
<keyword evidence="5" id="KW-0784">Thiamine biosynthesis</keyword>
<evidence type="ECO:0000256" key="4">
    <source>
        <dbReference type="ARBA" id="ARBA00022679"/>
    </source>
</evidence>
<evidence type="ECO:0000256" key="1">
    <source>
        <dbReference type="ARBA" id="ARBA00002834"/>
    </source>
</evidence>
<dbReference type="UniPathway" id="UPA00060"/>
<dbReference type="GO" id="GO:0009229">
    <property type="term" value="P:thiamine diphosphate biosynthetic process"/>
    <property type="evidence" value="ECO:0007669"/>
    <property type="project" value="UniProtKB-UniPathway"/>
</dbReference>
<name>A0A366LTW3_9ACTN</name>
<dbReference type="PANTHER" id="PTHR34266">
    <property type="entry name" value="THIAZOLE SYNTHASE"/>
    <property type="match status" value="1"/>
</dbReference>
<evidence type="ECO:0000256" key="5">
    <source>
        <dbReference type="ARBA" id="ARBA00022977"/>
    </source>
</evidence>
<evidence type="ECO:0000256" key="3">
    <source>
        <dbReference type="ARBA" id="ARBA00011960"/>
    </source>
</evidence>
<dbReference type="Proteomes" id="UP000253303">
    <property type="component" value="Unassembled WGS sequence"/>
</dbReference>
<sequence length="254" mass="26809">MPAGASTAEGAGTPWLTVGGRVFRSPMILGIEQYTSVHLIAEVLREGDCDVFITTYDLRHDKPSVLLTDLDDVLDLDHFTWIGTTSYARGKAEALRTARMLHATLGIDIVKLDVRPTDNRPHEGETVEAAAELLDDGFAVLPFIMPDPEVAAELAELGCCALRVMAAPVGTGWGISDPGAIAEVIQEVDIPVIVEGGIGSPEHVVQAMSLGASAVLVNTAVARAPLPGHMARAMRYAALAGQYGLGQTLESADD</sequence>
<evidence type="ECO:0000256" key="7">
    <source>
        <dbReference type="ARBA" id="ARBA00049897"/>
    </source>
</evidence>
<dbReference type="GO" id="GO:1990107">
    <property type="term" value="F:thiazole synthase activity"/>
    <property type="evidence" value="ECO:0007669"/>
    <property type="project" value="UniProtKB-EC"/>
</dbReference>
<comment type="caution">
    <text evidence="9">The sequence shown here is derived from an EMBL/GenBank/DDBJ whole genome shotgun (WGS) entry which is preliminary data.</text>
</comment>
<dbReference type="OrthoDB" id="9805935at2"/>
<proteinExistence type="predicted"/>
<evidence type="ECO:0000313" key="9">
    <source>
        <dbReference type="EMBL" id="RBQ16809.1"/>
    </source>
</evidence>
<reference evidence="9 10" key="1">
    <citation type="submission" date="2018-06" db="EMBL/GenBank/DDBJ databases">
        <title>Sphaerisporangium craniellae sp. nov., isolated from a marine sponge in the South China Sea.</title>
        <authorList>
            <person name="Li L."/>
        </authorList>
    </citation>
    <scope>NUCLEOTIDE SEQUENCE [LARGE SCALE GENOMIC DNA]</scope>
    <source>
        <strain evidence="9 10">LHW63015</strain>
    </source>
</reference>
<dbReference type="RefSeq" id="WP_113983672.1">
    <property type="nucleotide sequence ID" value="NZ_QMEY01000014.1"/>
</dbReference>
<evidence type="ECO:0000259" key="8">
    <source>
        <dbReference type="Pfam" id="PF05690"/>
    </source>
</evidence>
<dbReference type="AlphaFoldDB" id="A0A366LTW3"/>
<dbReference type="Gene3D" id="3.20.20.70">
    <property type="entry name" value="Aldolase class I"/>
    <property type="match status" value="1"/>
</dbReference>
<dbReference type="InterPro" id="IPR033983">
    <property type="entry name" value="Thiazole_synthase_ThiG"/>
</dbReference>
<dbReference type="Pfam" id="PF05690">
    <property type="entry name" value="ThiG"/>
    <property type="match status" value="1"/>
</dbReference>
<evidence type="ECO:0000313" key="10">
    <source>
        <dbReference type="Proteomes" id="UP000253303"/>
    </source>
</evidence>
<keyword evidence="4" id="KW-0808">Transferase</keyword>
<evidence type="ECO:0000256" key="6">
    <source>
        <dbReference type="ARBA" id="ARBA00023270"/>
    </source>
</evidence>
<dbReference type="InterPro" id="IPR013785">
    <property type="entry name" value="Aldolase_TIM"/>
</dbReference>